<keyword evidence="2" id="KW-1185">Reference proteome</keyword>
<evidence type="ECO:0000313" key="2">
    <source>
        <dbReference type="Proteomes" id="UP000188481"/>
    </source>
</evidence>
<dbReference type="InterPro" id="IPR013783">
    <property type="entry name" value="Ig-like_fold"/>
</dbReference>
<organism evidence="1 2">
    <name type="scientific">Rodentibacter genomosp. 1</name>
    <dbReference type="NCBI Taxonomy" id="1908264"/>
    <lineage>
        <taxon>Bacteria</taxon>
        <taxon>Pseudomonadati</taxon>
        <taxon>Pseudomonadota</taxon>
        <taxon>Gammaproteobacteria</taxon>
        <taxon>Pasteurellales</taxon>
        <taxon>Pasteurellaceae</taxon>
        <taxon>Rodentibacter</taxon>
    </lineage>
</organism>
<proteinExistence type="predicted"/>
<dbReference type="InterPro" id="IPR049826">
    <property type="entry name" value="Ig-like_ice"/>
</dbReference>
<name>A0A1V3J251_9PAST</name>
<comment type="caution">
    <text evidence="1">The sequence shown here is derived from an EMBL/GenBank/DDBJ whole genome shotgun (WGS) entry which is preliminary data.</text>
</comment>
<dbReference type="Proteomes" id="UP000188481">
    <property type="component" value="Unassembled WGS sequence"/>
</dbReference>
<dbReference type="RefSeq" id="WP_077542949.1">
    <property type="nucleotide sequence ID" value="NZ_MLHN01000020.1"/>
</dbReference>
<dbReference type="AlphaFoldDB" id="A0A1V3J251"/>
<gene>
    <name evidence="1" type="ORF">BKK54_09935</name>
</gene>
<dbReference type="NCBIfam" id="NF012196">
    <property type="entry name" value="Ig_like_ice"/>
    <property type="match status" value="4"/>
</dbReference>
<evidence type="ECO:0008006" key="3">
    <source>
        <dbReference type="Google" id="ProtNLM"/>
    </source>
</evidence>
<dbReference type="EMBL" id="MLHN01000020">
    <property type="protein sequence ID" value="OOF48956.1"/>
    <property type="molecule type" value="Genomic_DNA"/>
</dbReference>
<protein>
    <recommendedName>
        <fullName evidence="3">Bacterial Ig-like domain-containing protein</fullName>
    </recommendedName>
</protein>
<dbReference type="NCBIfam" id="NF033510">
    <property type="entry name" value="Ca_tandemer"/>
    <property type="match status" value="4"/>
</dbReference>
<reference evidence="1 2" key="1">
    <citation type="submission" date="2016-10" db="EMBL/GenBank/DDBJ databases">
        <title>Rodentibacter gen. nov. and new species.</title>
        <authorList>
            <person name="Christensen H."/>
        </authorList>
    </citation>
    <scope>NUCLEOTIDE SEQUENCE [LARGE SCALE GENOMIC DNA]</scope>
    <source>
        <strain evidence="2">ppn416</strain>
    </source>
</reference>
<sequence>MTIIYSSDVVDPTQIARVTLTFGKNDITPGSLLIIHPYYGGTGARNLDNEGTPISHRVTREELGSKLVFGVPAPIPGEKISITYDIKAPTGYNKEGIYIDTIARADKAKQPSAIVIGNGDALLTSDEIDAEGKVAVTVTLPKGLSITDELVVQTNQGESKAIRLPKEVLDKGQVELKVDAPEGGENNELLVSAYIVDRHGNSSEVKDHVYLLDVREPEASVELNNITADNIINAQEARGNITVSGKVKGDFKEGDQVRIFLDANTYATRSVDAEGNFSAELSARYFVNDEDKTIKAVLTTHKNGKAFTFEGEKVYTVDTTVPNADSTQVTLDNITADNVINAQEAQGTVTISGRVSGEFNTGDQVRIFIDENTFYTRYVDEQGRFSADVPAQQLVNDADKTVYAVLTTTDSAGNTGIIRAEKQYEVDTTAPNADSTQVILDNITADNLINGAEAKGAVTISGRVSGEFNTGDQVRIFIDENTFYTRYVDEQGRFSADVSAQQLVNDADKTVYAVLTTTDSAGNTGTIRAEKQYAVDTMVDAQVHINPIGTVNRYGHYTISGKVTGEFNPGDQIRIFLDEKTYYTRQVDAEGKFSATVPGSLLFKDADKIVSAVLTTTDAVGNTAEISNAVKFNAPKATAGYFHSRIDGTSRAIDLVGLSSKRKNNPSELTTDEIGKFVYNKLIDAVTVPGSQLVKDIDKIVEEGHSVKFTAPKATAGYFHSRIDGSSHAIDLVGLSSKGKNKPLVITTGEVGEIDAVSTVGDNVINIGGSLVDSTIIDLGSGKAVLNTHHDGTDRSLGNDNTSDFNHLRIAENVDLGAQIYGGKGKDIIEIGGHFNGKMELSAGDDHVTYVQGVGRINGGLGHDTVKITGKGAILELKNFVEVETIDISGSGSNTLRINSDAASADRTTVFVKGDRDDKVDFGNVSPNAANLKEGNKGSWYKVGSTVKDGVQYDGYEFNHQDDTLVYVQANIQVV</sequence>
<dbReference type="Gene3D" id="2.60.40.10">
    <property type="entry name" value="Immunoglobulins"/>
    <property type="match status" value="4"/>
</dbReference>
<dbReference type="Gene3D" id="2.160.20.160">
    <property type="match status" value="1"/>
</dbReference>
<evidence type="ECO:0000313" key="1">
    <source>
        <dbReference type="EMBL" id="OOF48956.1"/>
    </source>
</evidence>
<dbReference type="STRING" id="1908264.BKK54_09935"/>
<accession>A0A1V3J251</accession>